<dbReference type="Pfam" id="PF00005">
    <property type="entry name" value="ABC_tran"/>
    <property type="match status" value="2"/>
</dbReference>
<dbReference type="EMBL" id="CP066007">
    <property type="protein sequence ID" value="QQB45436.1"/>
    <property type="molecule type" value="Genomic_DNA"/>
</dbReference>
<keyword evidence="2 5" id="KW-0067">ATP-binding</keyword>
<dbReference type="GO" id="GO:0005524">
    <property type="term" value="F:ATP binding"/>
    <property type="evidence" value="ECO:0007669"/>
    <property type="project" value="UniProtKB-KW"/>
</dbReference>
<dbReference type="OrthoDB" id="3239744at2"/>
<protein>
    <submittedName>
        <fullName evidence="5">ABC-F family ATP-binding cassette domain-containing protein</fullName>
    </submittedName>
</protein>
<name>A0A7T4BND0_9CORY</name>
<dbReference type="GO" id="GO:0016887">
    <property type="term" value="F:ATP hydrolysis activity"/>
    <property type="evidence" value="ECO:0007669"/>
    <property type="project" value="InterPro"/>
</dbReference>
<evidence type="ECO:0000256" key="2">
    <source>
        <dbReference type="ARBA" id="ARBA00022840"/>
    </source>
</evidence>
<dbReference type="InterPro" id="IPR003593">
    <property type="entry name" value="AAA+_ATPase"/>
</dbReference>
<proteinExistence type="predicted"/>
<reference evidence="5 6" key="1">
    <citation type="submission" date="2020-12" db="EMBL/GenBank/DDBJ databases">
        <title>FDA dAtabase for Regulatory Grade micrObial Sequences (FDA-ARGOS): Supporting development and validation of Infectious Disease Dx tests.</title>
        <authorList>
            <person name="Sproer C."/>
            <person name="Gronow S."/>
            <person name="Severitt S."/>
            <person name="Schroder I."/>
            <person name="Tallon L."/>
            <person name="Sadzewicz L."/>
            <person name="Zhao X."/>
            <person name="Boylan J."/>
            <person name="Ott S."/>
            <person name="Bowen H."/>
            <person name="Vavikolanu K."/>
            <person name="Mehta A."/>
            <person name="Aluvathingal J."/>
            <person name="Nadendla S."/>
            <person name="Lowell S."/>
            <person name="Myers T."/>
            <person name="Yan Y."/>
            <person name="Sichtig H."/>
        </authorList>
    </citation>
    <scope>NUCLEOTIDE SEQUENCE [LARGE SCALE GENOMIC DNA]</scope>
    <source>
        <strain evidence="5 6">FDAARGOS_1053</strain>
    </source>
</reference>
<dbReference type="InterPro" id="IPR003439">
    <property type="entry name" value="ABC_transporter-like_ATP-bd"/>
</dbReference>
<evidence type="ECO:0000256" key="1">
    <source>
        <dbReference type="ARBA" id="ARBA00022741"/>
    </source>
</evidence>
<dbReference type="PROSITE" id="PS50893">
    <property type="entry name" value="ABC_TRANSPORTER_2"/>
    <property type="match status" value="1"/>
</dbReference>
<dbReference type="RefSeq" id="WP_084036201.1">
    <property type="nucleotide sequence ID" value="NZ_CP066007.1"/>
</dbReference>
<evidence type="ECO:0000259" key="4">
    <source>
        <dbReference type="PROSITE" id="PS50893"/>
    </source>
</evidence>
<dbReference type="Proteomes" id="UP000596145">
    <property type="component" value="Chromosome"/>
</dbReference>
<organism evidence="5 6">
    <name type="scientific">Corynebacterium glucuronolyticum</name>
    <dbReference type="NCBI Taxonomy" id="39791"/>
    <lineage>
        <taxon>Bacteria</taxon>
        <taxon>Bacillati</taxon>
        <taxon>Actinomycetota</taxon>
        <taxon>Actinomycetes</taxon>
        <taxon>Mycobacteriales</taxon>
        <taxon>Corynebacteriaceae</taxon>
        <taxon>Corynebacterium</taxon>
    </lineage>
</organism>
<dbReference type="PANTHER" id="PTHR42855">
    <property type="entry name" value="ABC TRANSPORTER ATP-BINDING SUBUNIT"/>
    <property type="match status" value="1"/>
</dbReference>
<evidence type="ECO:0000313" key="5">
    <source>
        <dbReference type="EMBL" id="QQB45436.1"/>
    </source>
</evidence>
<feature type="domain" description="ABC transporter" evidence="4">
    <location>
        <begin position="5"/>
        <end position="257"/>
    </location>
</feature>
<keyword evidence="1" id="KW-0547">Nucleotide-binding</keyword>
<dbReference type="GeneID" id="92760422"/>
<dbReference type="SUPFAM" id="SSF52540">
    <property type="entry name" value="P-loop containing nucleoside triphosphate hydrolases"/>
    <property type="match status" value="2"/>
</dbReference>
<evidence type="ECO:0000256" key="3">
    <source>
        <dbReference type="SAM" id="Coils"/>
    </source>
</evidence>
<dbReference type="InterPro" id="IPR027417">
    <property type="entry name" value="P-loop_NTPase"/>
</dbReference>
<dbReference type="InterPro" id="IPR051309">
    <property type="entry name" value="ABCF_ATPase"/>
</dbReference>
<accession>A0A7T4BND0</accession>
<sequence length="556" mass="61073">MKKYVKADGVSFSYPGGTRILTDITFTVGAGQVAGLIGENGSGKSTTLSLLAGLHQPDAGTLHLPEHTRFLPQEVSLRPDNTVQDLIDHAVGEVQDIEKDIVELSARLAEAPNLVSLSTAYDDALARADAFQLWTLDSRIEQVLTGLGVENLDRRATIAEISGGQRRRLALAMLLVSPADCLLIDEPTNHLDDDATDFIIDELKNYRGPVITASHNRYYLDNAANCIIDLDPGLAPEGGRGEATRQATFFTGTFSDYLGERDKTRERWRSLYNAQENERAMLENKLYKREEDIFHSTENKTEVRKSAKFFADRAAKTAGTRIRQAKNRLEELQRNALPEPPHPLTFATGNTDQVTVTRSPEPSISLFDIAVEDRMPNVDLDIYDREHVLIEGVNGAGKSTLLGVIAGTVPFSEGFMTIAEELTVGYLAQDSRWDDMGKSAADTFAAAVPAGSPSLEEMGLLTADKARLPMRSLSLGQRRRVAIGITLASPPDILLLDEPTNHISLTLAEDLERAIAAFPGIVIVASHDRWLRDRWQGRRFAMSHEEGLTELAGSSR</sequence>
<dbReference type="SMART" id="SM00382">
    <property type="entry name" value="AAA"/>
    <property type="match status" value="2"/>
</dbReference>
<dbReference type="FunFam" id="3.40.50.300:FF:000011">
    <property type="entry name" value="Putative ABC transporter ATP-binding component"/>
    <property type="match status" value="1"/>
</dbReference>
<keyword evidence="3" id="KW-0175">Coiled coil</keyword>
<dbReference type="Gene3D" id="3.40.50.300">
    <property type="entry name" value="P-loop containing nucleotide triphosphate hydrolases"/>
    <property type="match status" value="2"/>
</dbReference>
<feature type="coiled-coil region" evidence="3">
    <location>
        <begin position="265"/>
        <end position="335"/>
    </location>
</feature>
<dbReference type="PROSITE" id="PS00211">
    <property type="entry name" value="ABC_TRANSPORTER_1"/>
    <property type="match status" value="2"/>
</dbReference>
<evidence type="ECO:0000313" key="6">
    <source>
        <dbReference type="Proteomes" id="UP000596145"/>
    </source>
</evidence>
<gene>
    <name evidence="5" type="ORF">I6I10_07820</name>
</gene>
<dbReference type="AlphaFoldDB" id="A0A7T4BND0"/>
<dbReference type="CDD" id="cd03221">
    <property type="entry name" value="ABCF_EF-3"/>
    <property type="match status" value="1"/>
</dbReference>
<dbReference type="InterPro" id="IPR017871">
    <property type="entry name" value="ABC_transporter-like_CS"/>
</dbReference>
<dbReference type="PANTHER" id="PTHR42855:SF2">
    <property type="entry name" value="DRUG RESISTANCE ABC TRANSPORTER,ATP-BINDING PROTEIN"/>
    <property type="match status" value="1"/>
</dbReference>